<sequence length="128" mass="13901">MPENARTAQARDAVDAWVAAEEAGDTAALGAMLTEDFAGIGPHGFQLDRERWLNRYDSGSLVNEVFTADENAVRRYGAETAIANGVLAQRATYCGRPVPGRFRFTAALVADGHLWRIANLQLSPIPKN</sequence>
<dbReference type="Proteomes" id="UP000584931">
    <property type="component" value="Unassembled WGS sequence"/>
</dbReference>
<comment type="caution">
    <text evidence="2">The sequence shown here is derived from an EMBL/GenBank/DDBJ whole genome shotgun (WGS) entry which is preliminary data.</text>
</comment>
<evidence type="ECO:0000313" key="2">
    <source>
        <dbReference type="EMBL" id="NYH51214.1"/>
    </source>
</evidence>
<name>A0A7Z0BJB4_9ACTN</name>
<accession>A0A7Z0BJB4</accession>
<dbReference type="AlphaFoldDB" id="A0A7Z0BJB4"/>
<reference evidence="2 3" key="1">
    <citation type="submission" date="2020-07" db="EMBL/GenBank/DDBJ databases">
        <title>Sequencing the genomes of 1000 actinobacteria strains.</title>
        <authorList>
            <person name="Klenk H.-P."/>
        </authorList>
    </citation>
    <scope>NUCLEOTIDE SEQUENCE [LARGE SCALE GENOMIC DNA]</scope>
    <source>
        <strain evidence="2 3">DSM 45278</strain>
    </source>
</reference>
<gene>
    <name evidence="2" type="ORF">HNR06_000803</name>
</gene>
<feature type="domain" description="DUF4440" evidence="1">
    <location>
        <begin position="12"/>
        <end position="117"/>
    </location>
</feature>
<evidence type="ECO:0000259" key="1">
    <source>
        <dbReference type="Pfam" id="PF14534"/>
    </source>
</evidence>
<dbReference type="InterPro" id="IPR027843">
    <property type="entry name" value="DUF4440"/>
</dbReference>
<dbReference type="Gene3D" id="3.10.450.50">
    <property type="match status" value="1"/>
</dbReference>
<organism evidence="2 3">
    <name type="scientific">Nocardiopsis sinuspersici</name>
    <dbReference type="NCBI Taxonomy" id="501010"/>
    <lineage>
        <taxon>Bacteria</taxon>
        <taxon>Bacillati</taxon>
        <taxon>Actinomycetota</taxon>
        <taxon>Actinomycetes</taxon>
        <taxon>Streptosporangiales</taxon>
        <taxon>Nocardiopsidaceae</taxon>
        <taxon>Nocardiopsis</taxon>
    </lineage>
</organism>
<dbReference type="RefSeq" id="WP_179809195.1">
    <property type="nucleotide sequence ID" value="NZ_JACCHL010000001.1"/>
</dbReference>
<dbReference type="InterPro" id="IPR032710">
    <property type="entry name" value="NTF2-like_dom_sf"/>
</dbReference>
<evidence type="ECO:0000313" key="3">
    <source>
        <dbReference type="Proteomes" id="UP000584931"/>
    </source>
</evidence>
<dbReference type="SUPFAM" id="SSF54427">
    <property type="entry name" value="NTF2-like"/>
    <property type="match status" value="1"/>
</dbReference>
<proteinExistence type="predicted"/>
<protein>
    <recommendedName>
        <fullName evidence="1">DUF4440 domain-containing protein</fullName>
    </recommendedName>
</protein>
<dbReference type="Pfam" id="PF14534">
    <property type="entry name" value="DUF4440"/>
    <property type="match status" value="1"/>
</dbReference>
<dbReference type="EMBL" id="JACCHL010000001">
    <property type="protein sequence ID" value="NYH51214.1"/>
    <property type="molecule type" value="Genomic_DNA"/>
</dbReference>